<dbReference type="PROSITE" id="PS50835">
    <property type="entry name" value="IG_LIKE"/>
    <property type="match status" value="2"/>
</dbReference>
<dbReference type="GeneID" id="116218996"/>
<evidence type="ECO:0000313" key="14">
    <source>
        <dbReference type="RefSeq" id="XP_031417652.1"/>
    </source>
</evidence>
<dbReference type="InterPro" id="IPR047012">
    <property type="entry name" value="ICAM_VCAM"/>
</dbReference>
<dbReference type="InterPro" id="IPR007110">
    <property type="entry name" value="Ig-like_dom"/>
</dbReference>
<evidence type="ECO:0000256" key="5">
    <source>
        <dbReference type="ARBA" id="ARBA00022889"/>
    </source>
</evidence>
<dbReference type="InterPro" id="IPR013783">
    <property type="entry name" value="Ig-like_fold"/>
</dbReference>
<dbReference type="PRINTS" id="PR01472">
    <property type="entry name" value="ICAMVCAM1"/>
</dbReference>
<dbReference type="Pfam" id="PF13927">
    <property type="entry name" value="Ig_3"/>
    <property type="match status" value="1"/>
</dbReference>
<evidence type="ECO:0000259" key="12">
    <source>
        <dbReference type="PROSITE" id="PS50835"/>
    </source>
</evidence>
<dbReference type="InterPro" id="IPR036179">
    <property type="entry name" value="Ig-like_dom_sf"/>
</dbReference>
<evidence type="ECO:0000256" key="6">
    <source>
        <dbReference type="ARBA" id="ARBA00022989"/>
    </source>
</evidence>
<gene>
    <name evidence="14" type="primary">LOC116218996</name>
</gene>
<accession>A0A6P8F3D1</accession>
<dbReference type="InterPro" id="IPR003599">
    <property type="entry name" value="Ig_sub"/>
</dbReference>
<keyword evidence="3" id="KW-0732">Signal</keyword>
<evidence type="ECO:0000313" key="13">
    <source>
        <dbReference type="Proteomes" id="UP000515152"/>
    </source>
</evidence>
<dbReference type="KEGG" id="char:116218996"/>
<keyword evidence="13" id="KW-1185">Reference proteome</keyword>
<keyword evidence="4" id="KW-0677">Repeat</keyword>
<evidence type="ECO:0000256" key="11">
    <source>
        <dbReference type="SAM" id="Phobius"/>
    </source>
</evidence>
<dbReference type="SUPFAM" id="SSF48726">
    <property type="entry name" value="Immunoglobulin"/>
    <property type="match status" value="3"/>
</dbReference>
<sequence>MYWSKLLAGALGRGFSHLWFTFSLITGLHWTERTRGLTHSLRSSQLGQTLVLCGTKLGTMGYFTLAGGLLWTVHLLSHLRTTVASPDCSGKEPVIDPPSLVVKYGEPATANCSAQSNATIIGWETTVGAKTENDLQQLVWSVPSVTEWALGRGIECFTSSEKHGQCLTHLPITIYKIPETVTLWLFDHTGPLLEGQEYWLQCVVQSVAPAKNLTVILFRGDTELKRSGFPQFFIEGDESKNVTVATHLSLTASREDHGASYRCAAKLDLNTAEPVPETSSSIQLEVHYKPRMGSPSQNVTVTDGDTLDLICLAEANPSPTYHWTHNNVTVEDENNTTLIIEAIHYDKGGVYRCIARNIIGEGSVEMRLDVVPNYLPWIAIFVAIAIGVLLAGGLCFSRTYHKKNKTGQYLLTKMKRGTSNSGQVAQANGHSV</sequence>
<dbReference type="Proteomes" id="UP000515152">
    <property type="component" value="Chromosome 24"/>
</dbReference>
<dbReference type="SMART" id="SM00409">
    <property type="entry name" value="IG"/>
    <property type="match status" value="2"/>
</dbReference>
<evidence type="ECO:0000256" key="3">
    <source>
        <dbReference type="ARBA" id="ARBA00022729"/>
    </source>
</evidence>
<evidence type="ECO:0000256" key="2">
    <source>
        <dbReference type="ARBA" id="ARBA00022692"/>
    </source>
</evidence>
<feature type="domain" description="Ig-like" evidence="12">
    <location>
        <begin position="178"/>
        <end position="283"/>
    </location>
</feature>
<evidence type="ECO:0000256" key="9">
    <source>
        <dbReference type="ARBA" id="ARBA00023180"/>
    </source>
</evidence>
<dbReference type="SMART" id="SM00408">
    <property type="entry name" value="IGc2"/>
    <property type="match status" value="1"/>
</dbReference>
<evidence type="ECO:0000256" key="7">
    <source>
        <dbReference type="ARBA" id="ARBA00023136"/>
    </source>
</evidence>
<feature type="transmembrane region" description="Helical" evidence="11">
    <location>
        <begin position="374"/>
        <end position="396"/>
    </location>
</feature>
<dbReference type="GO" id="GO:0005178">
    <property type="term" value="F:integrin binding"/>
    <property type="evidence" value="ECO:0007669"/>
    <property type="project" value="InterPro"/>
</dbReference>
<keyword evidence="7 11" id="KW-0472">Membrane</keyword>
<dbReference type="InterPro" id="IPR003987">
    <property type="entry name" value="ICAM_VCAM_N"/>
</dbReference>
<keyword evidence="5" id="KW-0130">Cell adhesion</keyword>
<keyword evidence="9" id="KW-0325">Glycoprotein</keyword>
<keyword evidence="10" id="KW-0393">Immunoglobulin domain</keyword>
<organism evidence="13 14">
    <name type="scientific">Clupea harengus</name>
    <name type="common">Atlantic herring</name>
    <dbReference type="NCBI Taxonomy" id="7950"/>
    <lineage>
        <taxon>Eukaryota</taxon>
        <taxon>Metazoa</taxon>
        <taxon>Chordata</taxon>
        <taxon>Craniata</taxon>
        <taxon>Vertebrata</taxon>
        <taxon>Euteleostomi</taxon>
        <taxon>Actinopterygii</taxon>
        <taxon>Neopterygii</taxon>
        <taxon>Teleostei</taxon>
        <taxon>Clupei</taxon>
        <taxon>Clupeiformes</taxon>
        <taxon>Clupeoidei</taxon>
        <taxon>Clupeidae</taxon>
        <taxon>Clupea</taxon>
    </lineage>
</organism>
<keyword evidence="2 11" id="KW-0812">Transmembrane</keyword>
<evidence type="ECO:0000256" key="4">
    <source>
        <dbReference type="ARBA" id="ARBA00022737"/>
    </source>
</evidence>
<dbReference type="GO" id="GO:0005886">
    <property type="term" value="C:plasma membrane"/>
    <property type="evidence" value="ECO:0007669"/>
    <property type="project" value="TreeGrafter"/>
</dbReference>
<dbReference type="AlphaFoldDB" id="A0A6P8F3D1"/>
<comment type="subcellular location">
    <subcellularLocation>
        <location evidence="1">Membrane</location>
        <topology evidence="1">Single-pass type I membrane protein</topology>
    </subcellularLocation>
</comment>
<dbReference type="InterPro" id="IPR003598">
    <property type="entry name" value="Ig_sub2"/>
</dbReference>
<dbReference type="RefSeq" id="XP_031417652.1">
    <property type="nucleotide sequence ID" value="XM_031561792.2"/>
</dbReference>
<evidence type="ECO:0000256" key="8">
    <source>
        <dbReference type="ARBA" id="ARBA00023157"/>
    </source>
</evidence>
<reference evidence="14" key="1">
    <citation type="submission" date="2025-08" db="UniProtKB">
        <authorList>
            <consortium name="RefSeq"/>
        </authorList>
    </citation>
    <scope>IDENTIFICATION</scope>
</reference>
<dbReference type="PANTHER" id="PTHR13771:SF9">
    <property type="entry name" value="INTERCELLULAR ADHESION MOLECULE 5"/>
    <property type="match status" value="1"/>
</dbReference>
<keyword evidence="6 11" id="KW-1133">Transmembrane helix</keyword>
<proteinExistence type="predicted"/>
<dbReference type="PANTHER" id="PTHR13771">
    <property type="entry name" value="INTERCELLULAR ADHESION MOLECULE"/>
    <property type="match status" value="1"/>
</dbReference>
<dbReference type="GO" id="GO:0098609">
    <property type="term" value="P:cell-cell adhesion"/>
    <property type="evidence" value="ECO:0007669"/>
    <property type="project" value="InterPro"/>
</dbReference>
<name>A0A6P8F3D1_CLUHA</name>
<evidence type="ECO:0000256" key="10">
    <source>
        <dbReference type="ARBA" id="ARBA00023319"/>
    </source>
</evidence>
<dbReference type="Gene3D" id="2.60.40.10">
    <property type="entry name" value="Immunoglobulins"/>
    <property type="match status" value="3"/>
</dbReference>
<feature type="domain" description="Ig-like" evidence="12">
    <location>
        <begin position="290"/>
        <end position="371"/>
    </location>
</feature>
<keyword evidence="8" id="KW-1015">Disulfide bond</keyword>
<evidence type="ECO:0000256" key="1">
    <source>
        <dbReference type="ARBA" id="ARBA00004479"/>
    </source>
</evidence>
<protein>
    <submittedName>
        <fullName evidence="14">Vascular cell adhesion protein 1-like</fullName>
    </submittedName>
</protein>